<dbReference type="EMBL" id="LK996017">
    <property type="protein sequence ID" value="CDX00693.1"/>
    <property type="molecule type" value="Genomic_DNA"/>
</dbReference>
<sequence length="200" mass="22543">MNAMPFHPPTDYYCQELAPLDEEICSLLAKRKELSNQNPGFPDPDLIAQWSKAFGLKEYWLCLVFSHLLSEKQIHIPVEPVEFLKFIPVLRSVTVDKLSHTVTYLKQYSNASIVYIETEVITSEPFGGHLGHAMFELSIAPEYLCTPNGGGGSGKTMQHSFVVTPPLPDDVSEVEFHFKVKPLPEPEFQRVLLKEIAVTI</sequence>
<organism evidence="1">
    <name type="scientific">Desulfitobacterium hafniense</name>
    <name type="common">Desulfitobacterium frappieri</name>
    <dbReference type="NCBI Taxonomy" id="49338"/>
    <lineage>
        <taxon>Bacteria</taxon>
        <taxon>Bacillati</taxon>
        <taxon>Bacillota</taxon>
        <taxon>Clostridia</taxon>
        <taxon>Eubacteriales</taxon>
        <taxon>Desulfitobacteriaceae</taxon>
        <taxon>Desulfitobacterium</taxon>
    </lineage>
</organism>
<dbReference type="RefSeq" id="WP_015942924.1">
    <property type="nucleotide sequence ID" value="NZ_LK996017.1"/>
</dbReference>
<evidence type="ECO:0000313" key="1">
    <source>
        <dbReference type="EMBL" id="CDX00693.1"/>
    </source>
</evidence>
<accession>A0A098AVS3</accession>
<proteinExistence type="predicted"/>
<gene>
    <name evidence="1" type="ORF">DPCES_0806</name>
</gene>
<dbReference type="AlphaFoldDB" id="A0A098AVS3"/>
<name>A0A098AVS3_DESHA</name>
<reference evidence="1" key="1">
    <citation type="submission" date="2014-07" db="EMBL/GenBank/DDBJ databases">
        <authorList>
            <person name="Hornung V.Bastian."/>
        </authorList>
    </citation>
    <scope>NUCLEOTIDE SEQUENCE</scope>
    <source>
        <strain evidence="1">PCE-S</strain>
    </source>
</reference>
<protein>
    <submittedName>
        <fullName evidence="1">Uncharacterized protein</fullName>
    </submittedName>
</protein>
<dbReference type="PATRIC" id="fig|49338.4.peg.867"/>